<dbReference type="EMBL" id="BTRK01000003">
    <property type="protein sequence ID" value="GMR40160.1"/>
    <property type="molecule type" value="Genomic_DNA"/>
</dbReference>
<protein>
    <submittedName>
        <fullName evidence="1">Uncharacterized protein</fullName>
    </submittedName>
</protein>
<evidence type="ECO:0000313" key="1">
    <source>
        <dbReference type="EMBL" id="GMR40160.1"/>
    </source>
</evidence>
<reference evidence="2" key="1">
    <citation type="submission" date="2022-10" db="EMBL/GenBank/DDBJ databases">
        <title>Genome assembly of Pristionchus species.</title>
        <authorList>
            <person name="Yoshida K."/>
            <person name="Sommer R.J."/>
        </authorList>
    </citation>
    <scope>NUCLEOTIDE SEQUENCE [LARGE SCALE GENOMIC DNA]</scope>
    <source>
        <strain evidence="2">RS5460</strain>
    </source>
</reference>
<dbReference type="AlphaFoldDB" id="A0AAN5CCX0"/>
<accession>A0AAN5CCX0</accession>
<gene>
    <name evidence="1" type="ORF">PMAYCL1PPCAC_10355</name>
</gene>
<dbReference type="PANTHER" id="PTHR33845:SF1">
    <property type="entry name" value="C2H2-TYPE DOMAIN-CONTAINING PROTEIN"/>
    <property type="match status" value="1"/>
</dbReference>
<proteinExistence type="predicted"/>
<comment type="caution">
    <text evidence="1">The sequence shown here is derived from an EMBL/GenBank/DDBJ whole genome shotgun (WGS) entry which is preliminary data.</text>
</comment>
<keyword evidence="2" id="KW-1185">Reference proteome</keyword>
<feature type="non-terminal residue" evidence="1">
    <location>
        <position position="111"/>
    </location>
</feature>
<dbReference type="Proteomes" id="UP001328107">
    <property type="component" value="Unassembled WGS sequence"/>
</dbReference>
<feature type="non-terminal residue" evidence="1">
    <location>
        <position position="1"/>
    </location>
</feature>
<organism evidence="1 2">
    <name type="scientific">Pristionchus mayeri</name>
    <dbReference type="NCBI Taxonomy" id="1317129"/>
    <lineage>
        <taxon>Eukaryota</taxon>
        <taxon>Metazoa</taxon>
        <taxon>Ecdysozoa</taxon>
        <taxon>Nematoda</taxon>
        <taxon>Chromadorea</taxon>
        <taxon>Rhabditida</taxon>
        <taxon>Rhabditina</taxon>
        <taxon>Diplogasteromorpha</taxon>
        <taxon>Diplogasteroidea</taxon>
        <taxon>Neodiplogasteridae</taxon>
        <taxon>Pristionchus</taxon>
    </lineage>
</organism>
<evidence type="ECO:0000313" key="2">
    <source>
        <dbReference type="Proteomes" id="UP001328107"/>
    </source>
</evidence>
<sequence>ADQCISHVKGKLGRFVDAGGTAKTSMEMFKAVISGAEMKGYSMYEIIINGEIEKKATAAIQSISNFSSFRFEGEGVRCRRFDGIGEGKLIEKSALTALKFNIDVRAKGGCT</sequence>
<dbReference type="PANTHER" id="PTHR33845">
    <property type="entry name" value="C2H2-TYPE DOMAIN-CONTAINING PROTEIN"/>
    <property type="match status" value="1"/>
</dbReference>
<name>A0AAN5CCX0_9BILA</name>